<feature type="domain" description="SLBB" evidence="17">
    <location>
        <begin position="234"/>
        <end position="316"/>
    </location>
</feature>
<feature type="domain" description="Outer-membrane lipoprotein Wza C-terminal" evidence="16">
    <location>
        <begin position="319"/>
        <end position="343"/>
    </location>
</feature>
<dbReference type="Gene3D" id="3.30.1950.10">
    <property type="entry name" value="wza like domain"/>
    <property type="match status" value="1"/>
</dbReference>
<evidence type="ECO:0000256" key="10">
    <source>
        <dbReference type="ARBA" id="ARBA00023114"/>
    </source>
</evidence>
<keyword evidence="8" id="KW-0625">Polysaccharide transport</keyword>
<dbReference type="InterPro" id="IPR049712">
    <property type="entry name" value="Poly_export"/>
</dbReference>
<evidence type="ECO:0000256" key="13">
    <source>
        <dbReference type="ARBA" id="ARBA00023237"/>
    </source>
</evidence>
<dbReference type="PANTHER" id="PTHR33619:SF3">
    <property type="entry name" value="POLYSACCHARIDE EXPORT PROTEIN GFCE-RELATED"/>
    <property type="match status" value="1"/>
</dbReference>
<protein>
    <submittedName>
        <fullName evidence="18">Polysaccharide export protein</fullName>
    </submittedName>
</protein>
<evidence type="ECO:0000256" key="12">
    <source>
        <dbReference type="ARBA" id="ARBA00023139"/>
    </source>
</evidence>
<keyword evidence="11" id="KW-0472">Membrane</keyword>
<sequence length="350" mass="38882">MGARGDDDPSWRGVMQKEEAAQRVDIRQITPETVRELRAHTKTDINVKLAPPMPVAPQEKAYSYLVGAQDVLRVTVWNHPELNNPANSNNAQIAGRLVREDGSFFYPYIGKVQAAGLTVEAIRQDLAKRLRQYLTEPQVDVAVMEYRSKRVFAVGELKSPGTRPVNDVPIYITDLITQSGGLTEKADLRAAVLVRDGVVHPLDLYSLYYKGDISKNWLLQNGDVLNIPERRFNKIFVLGEVSKPQSMLLPYGSYSLAEALTDAGGLNPTTSNAGQVYVIRDGENGKPQVWHMNAERPDALVLADAFMLQPRDVIYVDPAGVTRWARVIGQILPSAQFLRQSSTTFDIAPN</sequence>
<keyword evidence="9" id="KW-0406">Ion transport</keyword>
<accession>A0ABN1D4T9</accession>
<evidence type="ECO:0000259" key="15">
    <source>
        <dbReference type="Pfam" id="PF02563"/>
    </source>
</evidence>
<organism evidence="18 19">
    <name type="scientific">Pigmentiphaga daeguensis</name>
    <dbReference type="NCBI Taxonomy" id="414049"/>
    <lineage>
        <taxon>Bacteria</taxon>
        <taxon>Pseudomonadati</taxon>
        <taxon>Pseudomonadota</taxon>
        <taxon>Betaproteobacteria</taxon>
        <taxon>Burkholderiales</taxon>
        <taxon>Alcaligenaceae</taxon>
        <taxon>Pigmentiphaga</taxon>
    </lineage>
</organism>
<evidence type="ECO:0000256" key="1">
    <source>
        <dbReference type="ARBA" id="ARBA00004571"/>
    </source>
</evidence>
<evidence type="ECO:0000256" key="6">
    <source>
        <dbReference type="ARBA" id="ARBA00022692"/>
    </source>
</evidence>
<dbReference type="InterPro" id="IPR054765">
    <property type="entry name" value="SLBB_dom"/>
</dbReference>
<keyword evidence="10" id="KW-0626">Porin</keyword>
<keyword evidence="7" id="KW-0732">Signal</keyword>
<evidence type="ECO:0000256" key="11">
    <source>
        <dbReference type="ARBA" id="ARBA00023136"/>
    </source>
</evidence>
<gene>
    <name evidence="18" type="ORF">GCM10009097_59160</name>
</gene>
<evidence type="ECO:0000259" key="16">
    <source>
        <dbReference type="Pfam" id="PF18412"/>
    </source>
</evidence>
<evidence type="ECO:0000256" key="7">
    <source>
        <dbReference type="ARBA" id="ARBA00022729"/>
    </source>
</evidence>
<evidence type="ECO:0000256" key="2">
    <source>
        <dbReference type="ARBA" id="ARBA00009450"/>
    </source>
</evidence>
<feature type="domain" description="SLBB" evidence="17">
    <location>
        <begin position="149"/>
        <end position="227"/>
    </location>
</feature>
<keyword evidence="6" id="KW-0812">Transmembrane</keyword>
<evidence type="ECO:0000256" key="14">
    <source>
        <dbReference type="ARBA" id="ARBA00023288"/>
    </source>
</evidence>
<comment type="caution">
    <text evidence="18">The sequence shown here is derived from an EMBL/GenBank/DDBJ whole genome shotgun (WGS) entry which is preliminary data.</text>
</comment>
<reference evidence="18 19" key="1">
    <citation type="journal article" date="2019" name="Int. J. Syst. Evol. Microbiol.">
        <title>The Global Catalogue of Microorganisms (GCM) 10K type strain sequencing project: providing services to taxonomists for standard genome sequencing and annotation.</title>
        <authorList>
            <consortium name="The Broad Institute Genomics Platform"/>
            <consortium name="The Broad Institute Genome Sequencing Center for Infectious Disease"/>
            <person name="Wu L."/>
            <person name="Ma J."/>
        </authorList>
    </citation>
    <scope>NUCLEOTIDE SEQUENCE [LARGE SCALE GENOMIC DNA]</scope>
    <source>
        <strain evidence="18 19">JCM 14330</strain>
    </source>
</reference>
<dbReference type="InterPro" id="IPR040716">
    <property type="entry name" value="Wza_C"/>
</dbReference>
<evidence type="ECO:0000313" key="18">
    <source>
        <dbReference type="EMBL" id="GAA0534224.1"/>
    </source>
</evidence>
<evidence type="ECO:0000256" key="4">
    <source>
        <dbReference type="ARBA" id="ARBA00022452"/>
    </source>
</evidence>
<keyword evidence="12" id="KW-0564">Palmitate</keyword>
<evidence type="ECO:0000256" key="8">
    <source>
        <dbReference type="ARBA" id="ARBA00023047"/>
    </source>
</evidence>
<evidence type="ECO:0000313" key="19">
    <source>
        <dbReference type="Proteomes" id="UP001501706"/>
    </source>
</evidence>
<comment type="subcellular location">
    <subcellularLocation>
        <location evidence="1">Cell outer membrane</location>
        <topology evidence="1">Multi-pass membrane protein</topology>
    </subcellularLocation>
</comment>
<feature type="domain" description="Polysaccharide export protein N-terminal" evidence="15">
    <location>
        <begin position="59"/>
        <end position="143"/>
    </location>
</feature>
<dbReference type="Gene3D" id="3.10.560.10">
    <property type="entry name" value="Outer membrane lipoprotein wza domain like"/>
    <property type="match status" value="2"/>
</dbReference>
<evidence type="ECO:0000256" key="5">
    <source>
        <dbReference type="ARBA" id="ARBA00022597"/>
    </source>
</evidence>
<proteinExistence type="inferred from homology"/>
<keyword evidence="3" id="KW-0813">Transport</keyword>
<evidence type="ECO:0000256" key="9">
    <source>
        <dbReference type="ARBA" id="ARBA00023065"/>
    </source>
</evidence>
<dbReference type="EMBL" id="BAAAEN010000049">
    <property type="protein sequence ID" value="GAA0534224.1"/>
    <property type="molecule type" value="Genomic_DNA"/>
</dbReference>
<dbReference type="Pfam" id="PF18412">
    <property type="entry name" value="Wza_C"/>
    <property type="match status" value="1"/>
</dbReference>
<keyword evidence="5" id="KW-0762">Sugar transport</keyword>
<dbReference type="Proteomes" id="UP001501706">
    <property type="component" value="Unassembled WGS sequence"/>
</dbReference>
<dbReference type="Pfam" id="PF02563">
    <property type="entry name" value="Poly_export"/>
    <property type="match status" value="1"/>
</dbReference>
<dbReference type="InterPro" id="IPR003715">
    <property type="entry name" value="Poly_export_N"/>
</dbReference>
<keyword evidence="19" id="KW-1185">Reference proteome</keyword>
<keyword evidence="13" id="KW-0998">Cell outer membrane</keyword>
<keyword evidence="14" id="KW-0449">Lipoprotein</keyword>
<dbReference type="Pfam" id="PF22461">
    <property type="entry name" value="SLBB_2"/>
    <property type="match status" value="2"/>
</dbReference>
<comment type="similarity">
    <text evidence="2">Belongs to the BexD/CtrA/VexA family.</text>
</comment>
<name>A0ABN1D4T9_9BURK</name>
<evidence type="ECO:0000259" key="17">
    <source>
        <dbReference type="Pfam" id="PF22461"/>
    </source>
</evidence>
<keyword evidence="4" id="KW-1134">Transmembrane beta strand</keyword>
<evidence type="ECO:0000256" key="3">
    <source>
        <dbReference type="ARBA" id="ARBA00022448"/>
    </source>
</evidence>
<dbReference type="PANTHER" id="PTHR33619">
    <property type="entry name" value="POLYSACCHARIDE EXPORT PROTEIN GFCE-RELATED"/>
    <property type="match status" value="1"/>
</dbReference>